<reference evidence="2 3" key="1">
    <citation type="journal article" date="2024" name="IMA Fungus">
        <title>Apiospora arundinis, a panoply of carbohydrate-active enzymes and secondary metabolites.</title>
        <authorList>
            <person name="Sorensen T."/>
            <person name="Petersen C."/>
            <person name="Muurmann A.T."/>
            <person name="Christiansen J.V."/>
            <person name="Brundto M.L."/>
            <person name="Overgaard C.K."/>
            <person name="Boysen A.T."/>
            <person name="Wollenberg R.D."/>
            <person name="Larsen T.O."/>
            <person name="Sorensen J.L."/>
            <person name="Nielsen K.L."/>
            <person name="Sondergaard T.E."/>
        </authorList>
    </citation>
    <scope>NUCLEOTIDE SEQUENCE [LARGE SCALE GENOMIC DNA]</scope>
    <source>
        <strain evidence="2 3">AAU 773</strain>
    </source>
</reference>
<protein>
    <submittedName>
        <fullName evidence="2">Uncharacterized protein</fullName>
    </submittedName>
</protein>
<feature type="region of interest" description="Disordered" evidence="1">
    <location>
        <begin position="1"/>
        <end position="32"/>
    </location>
</feature>
<organism evidence="2 3">
    <name type="scientific">Apiospora arundinis</name>
    <dbReference type="NCBI Taxonomy" id="335852"/>
    <lineage>
        <taxon>Eukaryota</taxon>
        <taxon>Fungi</taxon>
        <taxon>Dikarya</taxon>
        <taxon>Ascomycota</taxon>
        <taxon>Pezizomycotina</taxon>
        <taxon>Sordariomycetes</taxon>
        <taxon>Xylariomycetidae</taxon>
        <taxon>Amphisphaeriales</taxon>
        <taxon>Apiosporaceae</taxon>
        <taxon>Apiospora</taxon>
    </lineage>
</organism>
<name>A0ABR2IWX1_9PEZI</name>
<dbReference type="Proteomes" id="UP001390339">
    <property type="component" value="Unassembled WGS sequence"/>
</dbReference>
<comment type="caution">
    <text evidence="2">The sequence shown here is derived from an EMBL/GenBank/DDBJ whole genome shotgun (WGS) entry which is preliminary data.</text>
</comment>
<proteinExistence type="predicted"/>
<keyword evidence="3" id="KW-1185">Reference proteome</keyword>
<gene>
    <name evidence="2" type="ORF">PGQ11_007720</name>
</gene>
<evidence type="ECO:0000313" key="3">
    <source>
        <dbReference type="Proteomes" id="UP001390339"/>
    </source>
</evidence>
<evidence type="ECO:0000256" key="1">
    <source>
        <dbReference type="SAM" id="MobiDB-lite"/>
    </source>
</evidence>
<accession>A0ABR2IWX1</accession>
<sequence>MARLGARSQGGGLAHGFAGHKHGRGREDSDEGLRVTAQASIVMDTMTFGHYDPGITGSLAQGGISRSADRIPAASAFNDSTLNTSSRTSGHGQASGVGAVIRKLSEPLTCGFELMENSQFRGDGGKLEMDNGLG</sequence>
<dbReference type="EMBL" id="JAPCWZ010000004">
    <property type="protein sequence ID" value="KAK8869142.1"/>
    <property type="molecule type" value="Genomic_DNA"/>
</dbReference>
<evidence type="ECO:0000313" key="2">
    <source>
        <dbReference type="EMBL" id="KAK8869142.1"/>
    </source>
</evidence>